<dbReference type="STRING" id="56857.A0A200PMX2"/>
<dbReference type="InterPro" id="IPR018545">
    <property type="entry name" value="Btz_dom"/>
</dbReference>
<feature type="compositionally biased region" description="Basic and acidic residues" evidence="13">
    <location>
        <begin position="282"/>
        <end position="327"/>
    </location>
</feature>
<dbReference type="GO" id="GO:0006417">
    <property type="term" value="P:regulation of translation"/>
    <property type="evidence" value="ECO:0007669"/>
    <property type="project" value="UniProtKB-KW"/>
</dbReference>
<proteinExistence type="inferred from homology"/>
<keyword evidence="4" id="KW-0813">Transport</keyword>
<dbReference type="GO" id="GO:0035145">
    <property type="term" value="C:exon-exon junction complex"/>
    <property type="evidence" value="ECO:0007669"/>
    <property type="project" value="InterPro"/>
</dbReference>
<organism evidence="15 16">
    <name type="scientific">Macleaya cordata</name>
    <name type="common">Five-seeded plume-poppy</name>
    <name type="synonym">Bocconia cordata</name>
    <dbReference type="NCBI Taxonomy" id="56857"/>
    <lineage>
        <taxon>Eukaryota</taxon>
        <taxon>Viridiplantae</taxon>
        <taxon>Streptophyta</taxon>
        <taxon>Embryophyta</taxon>
        <taxon>Tracheophyta</taxon>
        <taxon>Spermatophyta</taxon>
        <taxon>Magnoliopsida</taxon>
        <taxon>Ranunculales</taxon>
        <taxon>Papaveraceae</taxon>
        <taxon>Papaveroideae</taxon>
        <taxon>Macleaya</taxon>
    </lineage>
</organism>
<keyword evidence="10" id="KW-0866">Nonsense-mediated mRNA decay</keyword>
<dbReference type="GO" id="GO:0005737">
    <property type="term" value="C:cytoplasm"/>
    <property type="evidence" value="ECO:0007669"/>
    <property type="project" value="UniProtKB-SubCell"/>
</dbReference>
<evidence type="ECO:0000313" key="15">
    <source>
        <dbReference type="EMBL" id="OUZ99559.1"/>
    </source>
</evidence>
<evidence type="ECO:0000256" key="1">
    <source>
        <dbReference type="ARBA" id="ARBA00004123"/>
    </source>
</evidence>
<keyword evidence="16" id="KW-1185">Reference proteome</keyword>
<dbReference type="PANTHER" id="PTHR36364">
    <property type="entry name" value="OS03G0203000 PROTEIN"/>
    <property type="match status" value="1"/>
</dbReference>
<dbReference type="Proteomes" id="UP000195402">
    <property type="component" value="Unassembled WGS sequence"/>
</dbReference>
<dbReference type="FunCoup" id="A0A200PMX2">
    <property type="interactions" value="1421"/>
</dbReference>
<dbReference type="GO" id="GO:0008380">
    <property type="term" value="P:RNA splicing"/>
    <property type="evidence" value="ECO:0007669"/>
    <property type="project" value="UniProtKB-KW"/>
</dbReference>
<feature type="region of interest" description="Disordered" evidence="13">
    <location>
        <begin position="1"/>
        <end position="327"/>
    </location>
</feature>
<evidence type="ECO:0000313" key="16">
    <source>
        <dbReference type="Proteomes" id="UP000195402"/>
    </source>
</evidence>
<sequence length="337" mass="37953">MSGREGRESETKRSSSRLEREPSSKRSRRDGKPATERTSSSNHNLDSVDHADQDQKHRRRLQDALPLEAPLEPESKVGPDAANRELNKSIDGTVDGNKRSSDPSDVPRSRTYFQHDERDSAGQGGSVGRRAPSDHGLGSNPKDRSIDRNAGDRTAVHNLPQRGDRTQARGDEKVWRHDGFFELESDAPTPARKRPAFREKKEPESGNAAGITETTESGRPSRHERPAFGNSRREERGDRPRDLDRPERPFIRDRALPHRGETHRLGFPPRDRFGGGSGGSSGRDRFNGRHGERNEYHRPNSNRAEKWTHDLFDEANRSPTPKNEEDQIAKVEALLAL</sequence>
<keyword evidence="11" id="KW-0508">mRNA splicing</keyword>
<keyword evidence="5" id="KW-0963">Cytoplasm</keyword>
<feature type="compositionally biased region" description="Basic and acidic residues" evidence="13">
    <location>
        <begin position="141"/>
        <end position="155"/>
    </location>
</feature>
<evidence type="ECO:0000256" key="11">
    <source>
        <dbReference type="ARBA" id="ARBA00023187"/>
    </source>
</evidence>
<dbReference type="GO" id="GO:0051028">
    <property type="term" value="P:mRNA transport"/>
    <property type="evidence" value="ECO:0007669"/>
    <property type="project" value="UniProtKB-KW"/>
</dbReference>
<dbReference type="OMA" id="NYHPRGF"/>
<keyword evidence="12" id="KW-0539">Nucleus</keyword>
<keyword evidence="8" id="KW-0810">Translation regulation</keyword>
<evidence type="ECO:0000256" key="10">
    <source>
        <dbReference type="ARBA" id="ARBA00023161"/>
    </source>
</evidence>
<dbReference type="PANTHER" id="PTHR36364:SF1">
    <property type="entry name" value="OS03G0203000 PROTEIN"/>
    <property type="match status" value="1"/>
</dbReference>
<dbReference type="Pfam" id="PF09405">
    <property type="entry name" value="Btz"/>
    <property type="match status" value="1"/>
</dbReference>
<feature type="domain" description="Btz" evidence="14">
    <location>
        <begin position="94"/>
        <end position="196"/>
    </location>
</feature>
<dbReference type="AlphaFoldDB" id="A0A200PMX2"/>
<dbReference type="InParanoid" id="A0A200PMX2"/>
<feature type="compositionally biased region" description="Basic and acidic residues" evidence="13">
    <location>
        <begin position="162"/>
        <end position="180"/>
    </location>
</feature>
<reference evidence="15 16" key="1">
    <citation type="journal article" date="2017" name="Mol. Plant">
        <title>The Genome of Medicinal Plant Macleaya cordata Provides New Insights into Benzylisoquinoline Alkaloids Metabolism.</title>
        <authorList>
            <person name="Liu X."/>
            <person name="Liu Y."/>
            <person name="Huang P."/>
            <person name="Ma Y."/>
            <person name="Qing Z."/>
            <person name="Tang Q."/>
            <person name="Cao H."/>
            <person name="Cheng P."/>
            <person name="Zheng Y."/>
            <person name="Yuan Z."/>
            <person name="Zhou Y."/>
            <person name="Liu J."/>
            <person name="Tang Z."/>
            <person name="Zhuo Y."/>
            <person name="Zhang Y."/>
            <person name="Yu L."/>
            <person name="Huang J."/>
            <person name="Yang P."/>
            <person name="Peng Q."/>
            <person name="Zhang J."/>
            <person name="Jiang W."/>
            <person name="Zhang Z."/>
            <person name="Lin K."/>
            <person name="Ro D.K."/>
            <person name="Chen X."/>
            <person name="Xiong X."/>
            <person name="Shang Y."/>
            <person name="Huang S."/>
            <person name="Zeng J."/>
        </authorList>
    </citation>
    <scope>NUCLEOTIDE SEQUENCE [LARGE SCALE GENOMIC DNA]</scope>
    <source>
        <strain evidence="16">cv. BLH2017</strain>
        <tissue evidence="15">Root</tissue>
    </source>
</reference>
<keyword evidence="6" id="KW-0507">mRNA processing</keyword>
<feature type="compositionally biased region" description="Basic and acidic residues" evidence="13">
    <location>
        <begin position="96"/>
        <end position="120"/>
    </location>
</feature>
<accession>A0A200PMX2</accession>
<dbReference type="GO" id="GO:0003729">
    <property type="term" value="F:mRNA binding"/>
    <property type="evidence" value="ECO:0007669"/>
    <property type="project" value="InterPro"/>
</dbReference>
<protein>
    <submittedName>
        <fullName evidence="15">Btz domain</fullName>
    </submittedName>
</protein>
<feature type="compositionally biased region" description="Basic and acidic residues" evidence="13">
    <location>
        <begin position="73"/>
        <end position="88"/>
    </location>
</feature>
<evidence type="ECO:0000256" key="12">
    <source>
        <dbReference type="ARBA" id="ARBA00023242"/>
    </source>
</evidence>
<evidence type="ECO:0000256" key="4">
    <source>
        <dbReference type="ARBA" id="ARBA00022448"/>
    </source>
</evidence>
<feature type="compositionally biased region" description="Polar residues" evidence="13">
    <location>
        <begin position="36"/>
        <end position="45"/>
    </location>
</feature>
<name>A0A200PMX2_MACCD</name>
<dbReference type="GO" id="GO:0000184">
    <property type="term" value="P:nuclear-transcribed mRNA catabolic process, nonsense-mediated decay"/>
    <property type="evidence" value="ECO:0007669"/>
    <property type="project" value="UniProtKB-KW"/>
</dbReference>
<evidence type="ECO:0000256" key="3">
    <source>
        <dbReference type="ARBA" id="ARBA00009548"/>
    </source>
</evidence>
<comment type="similarity">
    <text evidence="3">Belongs to the CASC3 family.</text>
</comment>
<dbReference type="OrthoDB" id="1920561at2759"/>
<evidence type="ECO:0000259" key="14">
    <source>
        <dbReference type="Pfam" id="PF09405"/>
    </source>
</evidence>
<evidence type="ECO:0000256" key="9">
    <source>
        <dbReference type="ARBA" id="ARBA00022884"/>
    </source>
</evidence>
<evidence type="ECO:0000256" key="7">
    <source>
        <dbReference type="ARBA" id="ARBA00022816"/>
    </source>
</evidence>
<comment type="subcellular location">
    <subcellularLocation>
        <location evidence="2">Cytoplasm</location>
    </subcellularLocation>
    <subcellularLocation>
        <location evidence="1">Nucleus</location>
    </subcellularLocation>
</comment>
<evidence type="ECO:0000256" key="8">
    <source>
        <dbReference type="ARBA" id="ARBA00022845"/>
    </source>
</evidence>
<dbReference type="EMBL" id="MVGT01004414">
    <property type="protein sequence ID" value="OUZ99559.1"/>
    <property type="molecule type" value="Genomic_DNA"/>
</dbReference>
<dbReference type="GO" id="GO:0006397">
    <property type="term" value="P:mRNA processing"/>
    <property type="evidence" value="ECO:0007669"/>
    <property type="project" value="UniProtKB-KW"/>
</dbReference>
<feature type="compositionally biased region" description="Basic and acidic residues" evidence="13">
    <location>
        <begin position="46"/>
        <end position="55"/>
    </location>
</feature>
<feature type="compositionally biased region" description="Basic and acidic residues" evidence="13">
    <location>
        <begin position="1"/>
        <end position="35"/>
    </location>
</feature>
<evidence type="ECO:0000256" key="5">
    <source>
        <dbReference type="ARBA" id="ARBA00022490"/>
    </source>
</evidence>
<comment type="caution">
    <text evidence="15">The sequence shown here is derived from an EMBL/GenBank/DDBJ whole genome shotgun (WGS) entry which is preliminary data.</text>
</comment>
<evidence type="ECO:0000256" key="2">
    <source>
        <dbReference type="ARBA" id="ARBA00004496"/>
    </source>
</evidence>
<keyword evidence="9" id="KW-0694">RNA-binding</keyword>
<gene>
    <name evidence="15" type="ORF">BVC80_1523g18</name>
</gene>
<feature type="compositionally biased region" description="Basic and acidic residues" evidence="13">
    <location>
        <begin position="219"/>
        <end position="273"/>
    </location>
</feature>
<evidence type="ECO:0000256" key="6">
    <source>
        <dbReference type="ARBA" id="ARBA00022664"/>
    </source>
</evidence>
<evidence type="ECO:0000256" key="13">
    <source>
        <dbReference type="SAM" id="MobiDB-lite"/>
    </source>
</evidence>
<keyword evidence="7" id="KW-0509">mRNA transport</keyword>